<evidence type="ECO:0000259" key="2">
    <source>
        <dbReference type="Pfam" id="PF13699"/>
    </source>
</evidence>
<dbReference type="EMBL" id="JBDZYD010000012">
    <property type="protein sequence ID" value="MEQ0563477.1"/>
    <property type="molecule type" value="Genomic_DNA"/>
</dbReference>
<proteinExistence type="predicted"/>
<dbReference type="RefSeq" id="WP_348954540.1">
    <property type="nucleotide sequence ID" value="NZ_JBDZYD010000012.1"/>
</dbReference>
<organism evidence="3 4">
    <name type="scientific">Amycolatopsis melonis</name>
    <dbReference type="NCBI Taxonomy" id="3156488"/>
    <lineage>
        <taxon>Bacteria</taxon>
        <taxon>Bacillati</taxon>
        <taxon>Actinomycetota</taxon>
        <taxon>Actinomycetes</taxon>
        <taxon>Pseudonocardiales</taxon>
        <taxon>Pseudonocardiaceae</taxon>
        <taxon>Amycolatopsis</taxon>
    </lineage>
</organism>
<feature type="compositionally biased region" description="Polar residues" evidence="1">
    <location>
        <begin position="49"/>
        <end position="62"/>
    </location>
</feature>
<evidence type="ECO:0000313" key="4">
    <source>
        <dbReference type="Proteomes" id="UP001440984"/>
    </source>
</evidence>
<dbReference type="InterPro" id="IPR025295">
    <property type="entry name" value="eCIS_core_dom"/>
</dbReference>
<feature type="compositionally biased region" description="Basic residues" evidence="1">
    <location>
        <begin position="10"/>
        <end position="19"/>
    </location>
</feature>
<protein>
    <submittedName>
        <fullName evidence="3">DUF4157 domain-containing protein</fullName>
    </submittedName>
</protein>
<evidence type="ECO:0000313" key="3">
    <source>
        <dbReference type="EMBL" id="MEQ0563477.1"/>
    </source>
</evidence>
<feature type="domain" description="eCIS core" evidence="2">
    <location>
        <begin position="68"/>
        <end position="144"/>
    </location>
</feature>
<dbReference type="Pfam" id="PF13699">
    <property type="entry name" value="eCIS_core"/>
    <property type="match status" value="1"/>
</dbReference>
<feature type="region of interest" description="Disordered" evidence="1">
    <location>
        <begin position="1"/>
        <end position="73"/>
    </location>
</feature>
<keyword evidence="4" id="KW-1185">Reference proteome</keyword>
<dbReference type="Proteomes" id="UP001440984">
    <property type="component" value="Unassembled WGS sequence"/>
</dbReference>
<name>A0ABV0LMF9_9PSEU</name>
<comment type="caution">
    <text evidence="3">The sequence shown here is derived from an EMBL/GenBank/DDBJ whole genome shotgun (WGS) entry which is preliminary data.</text>
</comment>
<accession>A0ABV0LMF9</accession>
<reference evidence="3 4" key="1">
    <citation type="submission" date="2024-05" db="EMBL/GenBank/DDBJ databases">
        <authorList>
            <person name="Zhao H."/>
            <person name="Xu Y."/>
            <person name="Lin S."/>
            <person name="Spain J.C."/>
            <person name="Zhou N.-Y."/>
        </authorList>
    </citation>
    <scope>NUCLEOTIDE SEQUENCE [LARGE SCALE GENOMIC DNA]</scope>
    <source>
        <strain evidence="3 4">NEAU-NG30</strain>
    </source>
</reference>
<sequence length="790" mass="78519">MDHHEPPAKKPPRRPKAAKPSRVPEPESPLFGPSTPDTVTRLQRAAGNSAVTSALQRSQLLPSGTGRPLERGTRREMETALGADFGDVRIHQGADADRAAKDVGAAAFTVGSDIVFSGDRYSPGTSAGRELLAHELTHVRQQRLGPVSGTDRGDGVLVSDPADHEEQEAARTGAAVAAGSVAAVGSSGVAARTGATPVTGSPSVAARTGAAAGSVATPVSGSLGVAGRPVVQTVPTVTKVVAPAAVGVGKSVTVTATAAGTGKLTWTLTGAPAGVTIAPLTARTARITATAGSVAGAGANFTVKAALAATPADNAVSGAVALAGVTKLAFTPVPAFPAIPAPMSATGPVDTGEPNRDGVTGNTVTVTATTAPAGRPVTVTLPAPAGHAVAGTTITPGATTGKLVVRATDTGTGASLDKAMFVNPVPKKVISVGPPQTFPGAPYGSINMIKFSASDSASPLTRGVGETITAGGVDDLQLVPIVNGGPNPNPKLPTTVSASFWNDQNTTPAANAIVKSLVDVNKFVGPGVAKPLPAVTKFRQGFHWLSWTGVPNYSAEFDTGFHRRSLVKAGAGFQFVTEQVFPGGSAAPKKDAYAGNPLINFTAVTVAPKAPAAAALAADGVATADVTMTSSVAGRSVNWFLVSGPMMFTGAAAGLPLATPVNVQGGTVAGPAKLRGEDTVFPNRQFVGTVPLAAVTVSALAGGSAKVPAGALTNTFTFTAQPGGRTITPTVDAASAAKGVTAAVAVPGPAAAAPRTVTVTRPAGFTGVVTVTVTDSVLAAKTAKRTFRFL</sequence>
<gene>
    <name evidence="3" type="ORF">ABJI51_30740</name>
</gene>
<evidence type="ECO:0000256" key="1">
    <source>
        <dbReference type="SAM" id="MobiDB-lite"/>
    </source>
</evidence>